<dbReference type="InterPro" id="IPR038600">
    <property type="entry name" value="Csn2_sf"/>
</dbReference>
<evidence type="ECO:0000313" key="2">
    <source>
        <dbReference type="Proteomes" id="UP000460412"/>
    </source>
</evidence>
<proteinExistence type="predicted"/>
<keyword evidence="2" id="KW-1185">Reference proteome</keyword>
<accession>A0A7X3MHA6</accession>
<dbReference type="InterPro" id="IPR010146">
    <property type="entry name" value="CRISPR-assoc_prot_Csn2-typ"/>
</dbReference>
<dbReference type="NCBIfam" id="TIGR01866">
    <property type="entry name" value="cas_Csn2"/>
    <property type="match status" value="1"/>
</dbReference>
<dbReference type="Proteomes" id="UP000460412">
    <property type="component" value="Unassembled WGS sequence"/>
</dbReference>
<dbReference type="Gene3D" id="3.40.50.11940">
    <property type="match status" value="2"/>
</dbReference>
<evidence type="ECO:0000313" key="1">
    <source>
        <dbReference type="EMBL" id="MXP76349.1"/>
    </source>
</evidence>
<name>A0A7X3MHA6_9FIRM</name>
<dbReference type="Pfam" id="PF09711">
    <property type="entry name" value="Cas_Csn2"/>
    <property type="match status" value="1"/>
</dbReference>
<organism evidence="1 2">
    <name type="scientific">Sporofaciens musculi</name>
    <dbReference type="NCBI Taxonomy" id="2681861"/>
    <lineage>
        <taxon>Bacteria</taxon>
        <taxon>Bacillati</taxon>
        <taxon>Bacillota</taxon>
        <taxon>Clostridia</taxon>
        <taxon>Lachnospirales</taxon>
        <taxon>Lachnospiraceae</taxon>
        <taxon>Sporofaciens</taxon>
    </lineage>
</organism>
<dbReference type="EMBL" id="WUQX01000001">
    <property type="protein sequence ID" value="MXP76349.1"/>
    <property type="molecule type" value="Genomic_DNA"/>
</dbReference>
<gene>
    <name evidence="1" type="primary">csn2</name>
    <name evidence="1" type="ORF">GN277_13395</name>
</gene>
<sequence>MKLVHKDFHFVFHFKENTRSLLVIEQPRIFLRLVSELTASDCEEESGFVLSENDEVLKKKDKLACIVNPLAISLNERKLLSKLGELLKKEILSTELLVEGNRIISDLESYVINIVQGMEWGLVYSDKMDIQSLLKLAEIRFDDMHESLVEKILDYMKVSCELLDVKCFVFVHLLSYLTEYEVEKFYEYVHYQKICVLLVENRQPDMVKKYSETIIIDKDSCEIHLDV</sequence>
<dbReference type="AlphaFoldDB" id="A0A7X3MHA6"/>
<reference evidence="1 2" key="1">
    <citation type="submission" date="2019-12" db="EMBL/GenBank/DDBJ databases">
        <title>Sporaefaciens musculi gen. nov., sp. nov., a novel bacterium isolated from the caecum of an obese mouse.</title>
        <authorList>
            <person name="Rasmussen T.S."/>
            <person name="Streidl T."/>
            <person name="Hitch T.C.A."/>
            <person name="Wortmann E."/>
            <person name="Deptula P."/>
            <person name="Hansen M."/>
            <person name="Nielsen D.S."/>
            <person name="Clavel T."/>
            <person name="Vogensen F.K."/>
        </authorList>
    </citation>
    <scope>NUCLEOTIDE SEQUENCE [LARGE SCALE GENOMIC DNA]</scope>
    <source>
        <strain evidence="1 2">WCA-9-b2</strain>
    </source>
</reference>
<comment type="caution">
    <text evidence="1">The sequence shown here is derived from an EMBL/GenBank/DDBJ whole genome shotgun (WGS) entry which is preliminary data.</text>
</comment>
<protein>
    <submittedName>
        <fullName evidence="1">Type II-A CRISPR-associated protein Csn2</fullName>
    </submittedName>
</protein>
<dbReference type="RefSeq" id="WP_159751491.1">
    <property type="nucleotide sequence ID" value="NZ_WUQX01000001.1"/>
</dbReference>